<feature type="transmembrane region" description="Helical" evidence="1">
    <location>
        <begin position="130"/>
        <end position="148"/>
    </location>
</feature>
<evidence type="ECO:0000313" key="3">
    <source>
        <dbReference type="EMBL" id="CAE6449581.1"/>
    </source>
</evidence>
<feature type="transmembrane region" description="Helical" evidence="1">
    <location>
        <begin position="264"/>
        <end position="287"/>
    </location>
</feature>
<feature type="transmembrane region" description="Helical" evidence="1">
    <location>
        <begin position="51"/>
        <end position="68"/>
    </location>
</feature>
<keyword evidence="1" id="KW-0812">Transmembrane</keyword>
<keyword evidence="1" id="KW-0472">Membrane</keyword>
<dbReference type="Proteomes" id="UP000663853">
    <property type="component" value="Unassembled WGS sequence"/>
</dbReference>
<evidence type="ECO:0000313" key="4">
    <source>
        <dbReference type="Proteomes" id="UP000663853"/>
    </source>
</evidence>
<proteinExistence type="predicted"/>
<dbReference type="AlphaFoldDB" id="A0A8H3B707"/>
<feature type="domain" description="DUF6535" evidence="2">
    <location>
        <begin position="27"/>
        <end position="208"/>
    </location>
</feature>
<feature type="transmembrane region" description="Helical" evidence="1">
    <location>
        <begin position="215"/>
        <end position="243"/>
    </location>
</feature>
<dbReference type="Pfam" id="PF20153">
    <property type="entry name" value="DUF6535"/>
    <property type="match status" value="1"/>
</dbReference>
<dbReference type="EMBL" id="CAJMXA010001027">
    <property type="protein sequence ID" value="CAE6449581.1"/>
    <property type="molecule type" value="Genomic_DNA"/>
</dbReference>
<sequence length="471" mass="52490">TGSFNDPWSHLEPDEYGAELGREARIWKVYVEETDDWDAEQADGWNRSLDVLLVFAALFSAISTTFLIESSGMLKQDPNDVSAAALLAISQMLSTLTNSSAQNPPNIPITQQSDTSDFEPSQKAIIVNTLWYLSLSLSIATSFLAMLAKDWCMSFSANRTGHPWDQAHRRQRKWRMIEHWKMQELIVVLPSLIHVSLLLFAVGLCIYVQDLNKTTAIPMICVVGAALIFYIWCSITASFVDFFPYTTIVSRILRSEPMKVPYSLLRTTIIYGLLALSILVCLFIALFAFLIGLLILLAVIACLPIIILLVLYMASMGQSWGKFTDLLSAIAHKFLFGAIPKVNHFLIESLRVLWHMHVKAEPSEMSQDLTTSQALSWLVQHCETPSSVSIALQAIAGASQDIPKEPLALCQATLHILRRLASSSHENGVASNTLLYIRAIDFLRSHTSKGLNGIEKETEAMVLTLKSTNER</sequence>
<comment type="caution">
    <text evidence="3">The sequence shown here is derived from an EMBL/GenBank/DDBJ whole genome shotgun (WGS) entry which is preliminary data.</text>
</comment>
<evidence type="ECO:0000259" key="2">
    <source>
        <dbReference type="Pfam" id="PF20153"/>
    </source>
</evidence>
<protein>
    <recommendedName>
        <fullName evidence="2">DUF6535 domain-containing protein</fullName>
    </recommendedName>
</protein>
<keyword evidence="1" id="KW-1133">Transmembrane helix</keyword>
<organism evidence="3 4">
    <name type="scientific">Rhizoctonia solani</name>
    <dbReference type="NCBI Taxonomy" id="456999"/>
    <lineage>
        <taxon>Eukaryota</taxon>
        <taxon>Fungi</taxon>
        <taxon>Dikarya</taxon>
        <taxon>Basidiomycota</taxon>
        <taxon>Agaricomycotina</taxon>
        <taxon>Agaricomycetes</taxon>
        <taxon>Cantharellales</taxon>
        <taxon>Ceratobasidiaceae</taxon>
        <taxon>Rhizoctonia</taxon>
    </lineage>
</organism>
<feature type="non-terminal residue" evidence="3">
    <location>
        <position position="1"/>
    </location>
</feature>
<feature type="transmembrane region" description="Helical" evidence="1">
    <location>
        <begin position="293"/>
        <end position="314"/>
    </location>
</feature>
<evidence type="ECO:0000256" key="1">
    <source>
        <dbReference type="SAM" id="Phobius"/>
    </source>
</evidence>
<name>A0A8H3B707_9AGAM</name>
<gene>
    <name evidence="3" type="ORF">RDB_LOCUS48160</name>
</gene>
<dbReference type="InterPro" id="IPR045338">
    <property type="entry name" value="DUF6535"/>
</dbReference>
<feature type="transmembrane region" description="Helical" evidence="1">
    <location>
        <begin position="185"/>
        <end position="209"/>
    </location>
</feature>
<accession>A0A8H3B707</accession>
<reference evidence="3" key="1">
    <citation type="submission" date="2021-01" db="EMBL/GenBank/DDBJ databases">
        <authorList>
            <person name="Kaushik A."/>
        </authorList>
    </citation>
    <scope>NUCLEOTIDE SEQUENCE</scope>
    <source>
        <strain evidence="3">AG6-10EEA</strain>
    </source>
</reference>